<accession>A0A421NUA9</accession>
<evidence type="ECO:0008006" key="4">
    <source>
        <dbReference type="Google" id="ProtNLM"/>
    </source>
</evidence>
<evidence type="ECO:0000313" key="2">
    <source>
        <dbReference type="EMBL" id="RMI89122.1"/>
    </source>
</evidence>
<reference evidence="3" key="1">
    <citation type="submission" date="2016-11" db="EMBL/GenBank/DDBJ databases">
        <title>Genome sequence of Candidatus Phytoplasma solani strain SA-1.</title>
        <authorList>
            <person name="Haryono M."/>
            <person name="Samarzija I."/>
            <person name="Seruga Music M."/>
            <person name="Hogenhout S."/>
            <person name="Kuo C.-H."/>
        </authorList>
    </citation>
    <scope>NUCLEOTIDE SEQUENCE [LARGE SCALE GENOMIC DNA]</scope>
    <source>
        <strain evidence="3">SA-1</strain>
    </source>
</reference>
<protein>
    <recommendedName>
        <fullName evidence="4">Transposase</fullName>
    </recommendedName>
</protein>
<evidence type="ECO:0000313" key="3">
    <source>
        <dbReference type="Proteomes" id="UP000283896"/>
    </source>
</evidence>
<dbReference type="AlphaFoldDB" id="A0A421NUA9"/>
<evidence type="ECO:0000313" key="1">
    <source>
        <dbReference type="EMBL" id="RMI87619.1"/>
    </source>
</evidence>
<dbReference type="RefSeq" id="WP_238603304.1">
    <property type="nucleotide sequence ID" value="NZ_MPBG01000001.1"/>
</dbReference>
<proteinExistence type="predicted"/>
<sequence length="198" mass="23838">MKNEKINHQIKLLQTAIKEIHKNDKTKILKMVDELKKEDFNLTTALKMLDIKRSTYYYWLKKKKIEIIKPHSSENDNNNPTPTNPTTHLKSQNNTLKTHFPIFQINYHNKQKDYIKELIGIKIKVDRLDTLKLHKLNSKKLDKYNNPTKTNYNWGLNTVYYRLEDLKHIKSFLFKRKVGYWVKKPHPDYKKNLTKDKT</sequence>
<dbReference type="EMBL" id="MPBG01000001">
    <property type="protein sequence ID" value="RMI89122.1"/>
    <property type="molecule type" value="Genomic_DNA"/>
</dbReference>
<comment type="caution">
    <text evidence="1">The sequence shown here is derived from an EMBL/GenBank/DDBJ whole genome shotgun (WGS) entry which is preliminary data.</text>
</comment>
<reference evidence="1" key="2">
    <citation type="journal article" date="2019" name="Syst. Appl. Microbiol.">
        <title>The genome of 'Candidatus Phytoplasma solani' strain SA-1 is highly dynamic and prone to adopting foreign sequences.</title>
        <authorList>
            <person name="Music M.S."/>
            <person name="Samarzija I."/>
            <person name="Hogenhout S.A."/>
            <person name="Haryono M."/>
            <person name="Cho S.T."/>
            <person name="Kuo C.H."/>
        </authorList>
    </citation>
    <scope>NUCLEOTIDE SEQUENCE</scope>
    <source>
        <strain evidence="1">SA-1</strain>
    </source>
</reference>
<organism evidence="1 3">
    <name type="scientific">Candidatus Phytoplasma solani</name>
    <dbReference type="NCBI Taxonomy" id="69896"/>
    <lineage>
        <taxon>Bacteria</taxon>
        <taxon>Bacillati</taxon>
        <taxon>Mycoplasmatota</taxon>
        <taxon>Mollicutes</taxon>
        <taxon>Acholeplasmatales</taxon>
        <taxon>Acholeplasmataceae</taxon>
        <taxon>Candidatus Phytoplasma</taxon>
        <taxon>16SrXII (Stolbur group)</taxon>
    </lineage>
</organism>
<gene>
    <name evidence="2" type="ORF">PSSA1_v1c0010</name>
    <name evidence="1" type="ORF">PSSA1_v1c6760</name>
</gene>
<dbReference type="EMBL" id="MPBG01000014">
    <property type="protein sequence ID" value="RMI87619.1"/>
    <property type="molecule type" value="Genomic_DNA"/>
</dbReference>
<keyword evidence="3" id="KW-1185">Reference proteome</keyword>
<name>A0A421NUA9_9MOLU</name>
<dbReference type="Proteomes" id="UP000283896">
    <property type="component" value="Unassembled WGS sequence"/>
</dbReference>